<dbReference type="InterPro" id="IPR009235">
    <property type="entry name" value="AcMNPV_Orf146"/>
</dbReference>
<sequence length="200" mass="22400">MDINLYCPHHDNELITFTFINSVNSVVIFVYSLTNNKIGVPLTYIKTKLVSGYEKKNNKINMNMVSVSNDLMGHSKLDGYIISCIRLPYVCHKLVKGNNLAAPLCVTVMQTRHQIEIWHVFGVKKLGESKKIKKICGVYIDENGHNVFHKKDLICVRGNIAACFIKSLSQPVTNGNDINIATIVNSELKCNNGDVTIVFT</sequence>
<accession>A0EYR0</accession>
<evidence type="ECO:0000313" key="4">
    <source>
        <dbReference type="Proteomes" id="UP000214344"/>
    </source>
</evidence>
<reference evidence="3" key="5">
    <citation type="submission" date="2021-06" db="EMBL/GenBank/DDBJ databases">
        <authorList>
            <person name="Xiao Q."/>
            <person name="Zhang X.X."/>
            <person name="Tang M.J."/>
        </authorList>
    </citation>
    <scope>NUCLEOTIDE SEQUENCE</scope>
    <source>
        <strain evidence="3">QF4</strain>
    </source>
</reference>
<reference evidence="1 4" key="1">
    <citation type="journal article" date="2006" name="J. Microbiol.">
        <title>Morphological, phylogenetic and biological characteristics of Ectropis obliqua single-nucleocapsid nucleopolyhedrovirus.</title>
        <authorList>
            <person name="Ma X.C."/>
            <person name="Xu H.J."/>
            <person name="Tang M.J."/>
            <person name="Xiao Q."/>
            <person name="Hong J."/>
            <person name="Zhang C.X."/>
        </authorList>
    </citation>
    <scope>NUCLEOTIDE SEQUENCE [LARGE SCALE GENOMIC DNA]</scope>
    <source>
        <strain evidence="1 4">A1</strain>
    </source>
</reference>
<evidence type="ECO:0000313" key="3">
    <source>
        <dbReference type="EMBL" id="QWV59593.1"/>
    </source>
</evidence>
<keyword evidence="4" id="KW-1185">Reference proteome</keyword>
<dbReference type="EMBL" id="DQ837165">
    <property type="protein sequence ID" value="ABI35691.1"/>
    <property type="molecule type" value="Genomic_DNA"/>
</dbReference>
<dbReference type="Proteomes" id="UP000214344">
    <property type="component" value="Segment"/>
</dbReference>
<dbReference type="Pfam" id="PF05959">
    <property type="entry name" value="DUF884"/>
    <property type="match status" value="1"/>
</dbReference>
<organism evidence="1 4">
    <name type="scientific">Ectropis obliqua nucleopolyhedrovirus</name>
    <dbReference type="NCBI Taxonomy" id="59376"/>
    <lineage>
        <taxon>Viruses</taxon>
        <taxon>Viruses incertae sedis</taxon>
        <taxon>Naldaviricetes</taxon>
        <taxon>Lefavirales</taxon>
        <taxon>Baculoviridae</taxon>
        <taxon>Alphabaculovirus</taxon>
        <taxon>Alphabaculovirus ecobliquae</taxon>
    </lineage>
</organism>
<proteinExistence type="predicted"/>
<dbReference type="EMBL" id="MZ394738">
    <property type="protein sequence ID" value="QWV59593.1"/>
    <property type="molecule type" value="Genomic_DNA"/>
</dbReference>
<dbReference type="OrthoDB" id="10040at10239"/>
<reference evidence="1" key="2">
    <citation type="submission" date="2006-07" db="EMBL/GenBank/DDBJ databases">
        <authorList>
            <person name="Zhang C.-X."/>
            <person name="Yang Z.-N."/>
            <person name="Ma X.-C."/>
            <person name="Xiao Q."/>
        </authorList>
    </citation>
    <scope>NUCLEOTIDE SEQUENCE</scope>
    <source>
        <strain evidence="1">A1</strain>
    </source>
</reference>
<protein>
    <submittedName>
        <fullName evidence="1">Early 23kD protein</fullName>
    </submittedName>
    <submittedName>
        <fullName evidence="2">Putative 22.9 kDa protein</fullName>
    </submittedName>
</protein>
<name>A0EYR0_9ABAC</name>
<evidence type="ECO:0000313" key="1">
    <source>
        <dbReference type="EMBL" id="ABI35691.1"/>
    </source>
</evidence>
<gene>
    <name evidence="3" type="ORF">QF4000007</name>
    <name evidence="2" type="ORF">wdlz-06GM18</name>
</gene>
<dbReference type="KEGG" id="vg:5176510"/>
<reference evidence="1 4" key="3">
    <citation type="journal article" date="2007" name="Virology">
        <title>Genome sequence and organization of a nucleopolyhedrovirus that infects the tea looper caterpillar, Ectropis obliqua.</title>
        <authorList>
            <person name="Ma X.C."/>
            <person name="Shang J.Y."/>
            <person name="Yang Z.N."/>
            <person name="Bao Y.Y."/>
            <person name="Xiao Q."/>
            <person name="Zhang C.X."/>
        </authorList>
    </citation>
    <scope>NUCLEOTIDE SEQUENCE [LARGE SCALE GENOMIC DNA]</scope>
    <source>
        <strain evidence="1 4">A1</strain>
    </source>
</reference>
<reference evidence="2" key="4">
    <citation type="submission" date="2013-04" db="EMBL/GenBank/DDBJ databases">
        <authorList>
            <person name="Chen J."/>
            <person name="Hu Y."/>
            <person name="Yin Y."/>
            <person name="Wang B."/>
            <person name="Zhu Y."/>
        </authorList>
    </citation>
    <scope>NUCLEOTIDE SEQUENCE</scope>
    <source>
        <strain evidence="2">Unioasis 1</strain>
    </source>
</reference>
<dbReference type="RefSeq" id="YP_874200.1">
    <property type="nucleotide sequence ID" value="NC_008586.1"/>
</dbReference>
<evidence type="ECO:0000313" key="2">
    <source>
        <dbReference type="EMBL" id="AGS47874.1"/>
    </source>
</evidence>
<dbReference type="EMBL" id="KC960018">
    <property type="protein sequence ID" value="AGS47874.1"/>
    <property type="molecule type" value="Genomic_DNA"/>
</dbReference>